<dbReference type="InterPro" id="IPR039422">
    <property type="entry name" value="MarR/SlyA-like"/>
</dbReference>
<dbReference type="InterPro" id="IPR036388">
    <property type="entry name" value="WH-like_DNA-bd_sf"/>
</dbReference>
<dbReference type="EMBL" id="JAGINW010000001">
    <property type="protein sequence ID" value="MBP2321884.1"/>
    <property type="molecule type" value="Genomic_DNA"/>
</dbReference>
<accession>A0ABS4TBU0</accession>
<comment type="caution">
    <text evidence="2">The sequence shown here is derived from an EMBL/GenBank/DDBJ whole genome shotgun (WGS) entry which is preliminary data.</text>
</comment>
<dbReference type="GO" id="GO:0003677">
    <property type="term" value="F:DNA binding"/>
    <property type="evidence" value="ECO:0007669"/>
    <property type="project" value="UniProtKB-KW"/>
</dbReference>
<evidence type="ECO:0000259" key="1">
    <source>
        <dbReference type="PROSITE" id="PS50995"/>
    </source>
</evidence>
<dbReference type="InterPro" id="IPR000835">
    <property type="entry name" value="HTH_MarR-typ"/>
</dbReference>
<gene>
    <name evidence="2" type="ORF">JOF56_002269</name>
</gene>
<keyword evidence="2" id="KW-0238">DNA-binding</keyword>
<dbReference type="SUPFAM" id="SSF46785">
    <property type="entry name" value="Winged helix' DNA-binding domain"/>
    <property type="match status" value="1"/>
</dbReference>
<evidence type="ECO:0000313" key="2">
    <source>
        <dbReference type="EMBL" id="MBP2321884.1"/>
    </source>
</evidence>
<dbReference type="PANTHER" id="PTHR33164:SF57">
    <property type="entry name" value="MARR-FAMILY TRANSCRIPTIONAL REGULATOR"/>
    <property type="match status" value="1"/>
</dbReference>
<name>A0ABS4TBU0_9PSEU</name>
<keyword evidence="3" id="KW-1185">Reference proteome</keyword>
<dbReference type="InterPro" id="IPR036390">
    <property type="entry name" value="WH_DNA-bd_sf"/>
</dbReference>
<feature type="domain" description="HTH marR-type" evidence="1">
    <location>
        <begin position="1"/>
        <end position="135"/>
    </location>
</feature>
<dbReference type="SMART" id="SM00347">
    <property type="entry name" value="HTH_MARR"/>
    <property type="match status" value="1"/>
</dbReference>
<dbReference type="Proteomes" id="UP001519332">
    <property type="component" value="Unassembled WGS sequence"/>
</dbReference>
<protein>
    <submittedName>
        <fullName evidence="2">DNA-binding MarR family transcriptional regulator</fullName>
    </submittedName>
</protein>
<dbReference type="RefSeq" id="WP_209637030.1">
    <property type="nucleotide sequence ID" value="NZ_JAGINW010000001.1"/>
</dbReference>
<dbReference type="Gene3D" id="1.10.10.10">
    <property type="entry name" value="Winged helix-like DNA-binding domain superfamily/Winged helix DNA-binding domain"/>
    <property type="match status" value="1"/>
</dbReference>
<dbReference type="PROSITE" id="PS50995">
    <property type="entry name" value="HTH_MARR_2"/>
    <property type="match status" value="1"/>
</dbReference>
<evidence type="ECO:0000313" key="3">
    <source>
        <dbReference type="Proteomes" id="UP001519332"/>
    </source>
</evidence>
<dbReference type="Pfam" id="PF12802">
    <property type="entry name" value="MarR_2"/>
    <property type="match status" value="1"/>
</dbReference>
<organism evidence="2 3">
    <name type="scientific">Kibdelosporangium banguiense</name>
    <dbReference type="NCBI Taxonomy" id="1365924"/>
    <lineage>
        <taxon>Bacteria</taxon>
        <taxon>Bacillati</taxon>
        <taxon>Actinomycetota</taxon>
        <taxon>Actinomycetes</taxon>
        <taxon>Pseudonocardiales</taxon>
        <taxon>Pseudonocardiaceae</taxon>
        <taxon>Kibdelosporangium</taxon>
    </lineage>
</organism>
<proteinExistence type="predicted"/>
<sequence>MDPAVVRVERAMVAIRRSQSRRMLSRHMAVDPAVFGVLDAVEEHGPSSVTDLADALAVDQPRASRLVAKAVDEGFLVRQADQNDGRRSLVSLTASGRAQVDAAHSSRQEVFARAMANWSDNERTTFARLLTEFIAGIDSGR</sequence>
<dbReference type="PANTHER" id="PTHR33164">
    <property type="entry name" value="TRANSCRIPTIONAL REGULATOR, MARR FAMILY"/>
    <property type="match status" value="1"/>
</dbReference>
<dbReference type="PRINTS" id="PR00598">
    <property type="entry name" value="HTHMARR"/>
</dbReference>
<reference evidence="2 3" key="1">
    <citation type="submission" date="2021-03" db="EMBL/GenBank/DDBJ databases">
        <title>Sequencing the genomes of 1000 actinobacteria strains.</title>
        <authorList>
            <person name="Klenk H.-P."/>
        </authorList>
    </citation>
    <scope>NUCLEOTIDE SEQUENCE [LARGE SCALE GENOMIC DNA]</scope>
    <source>
        <strain evidence="2 3">DSM 46670</strain>
    </source>
</reference>